<evidence type="ECO:0000313" key="2">
    <source>
        <dbReference type="EMBL" id="RIW38378.1"/>
    </source>
</evidence>
<dbReference type="RefSeq" id="WP_119545276.1">
    <property type="nucleotide sequence ID" value="NZ_QXIR01000002.1"/>
</dbReference>
<feature type="transmembrane region" description="Helical" evidence="1">
    <location>
        <begin position="60"/>
        <end position="83"/>
    </location>
</feature>
<dbReference type="OrthoDB" id="2934723at2"/>
<dbReference type="AlphaFoldDB" id="A0A3A1R6C3"/>
<gene>
    <name evidence="2" type="ORF">D3H55_02240</name>
</gene>
<dbReference type="EMBL" id="QXIR01000002">
    <property type="protein sequence ID" value="RIW38378.1"/>
    <property type="molecule type" value="Genomic_DNA"/>
</dbReference>
<protein>
    <submittedName>
        <fullName evidence="2">Uncharacterized protein</fullName>
    </submittedName>
</protein>
<dbReference type="Proteomes" id="UP000265801">
    <property type="component" value="Unassembled WGS sequence"/>
</dbReference>
<proteinExistence type="predicted"/>
<keyword evidence="1" id="KW-1133">Transmembrane helix</keyword>
<accession>A0A3A1R6C3</accession>
<name>A0A3A1R6C3_9BACI</name>
<feature type="transmembrane region" description="Helical" evidence="1">
    <location>
        <begin position="36"/>
        <end position="54"/>
    </location>
</feature>
<sequence length="87" mass="9652">MNNLKLFLIIGAGIFSGMVLMTFIQLEKAEYRMEALGFIAASAAVYFLLLWIFQRGMKKAFTTAVVILALLAISTAMFHHVLFPAGH</sequence>
<organism evidence="2 3">
    <name type="scientific">Bacillus salacetis</name>
    <dbReference type="NCBI Taxonomy" id="2315464"/>
    <lineage>
        <taxon>Bacteria</taxon>
        <taxon>Bacillati</taxon>
        <taxon>Bacillota</taxon>
        <taxon>Bacilli</taxon>
        <taxon>Bacillales</taxon>
        <taxon>Bacillaceae</taxon>
        <taxon>Bacillus</taxon>
    </lineage>
</organism>
<keyword evidence="1" id="KW-0472">Membrane</keyword>
<evidence type="ECO:0000256" key="1">
    <source>
        <dbReference type="SAM" id="Phobius"/>
    </source>
</evidence>
<feature type="transmembrane region" description="Helical" evidence="1">
    <location>
        <begin position="6"/>
        <end position="24"/>
    </location>
</feature>
<comment type="caution">
    <text evidence="2">The sequence shown here is derived from an EMBL/GenBank/DDBJ whole genome shotgun (WGS) entry which is preliminary data.</text>
</comment>
<reference evidence="2 3" key="1">
    <citation type="submission" date="2018-09" db="EMBL/GenBank/DDBJ databases">
        <title>Bacillus saliacetes sp. nov., isolated from Thai shrimp paste (Ka-pi).</title>
        <authorList>
            <person name="Daroonpunt R."/>
            <person name="Tanasupawat S."/>
            <person name="Yiamsombut S."/>
        </authorList>
    </citation>
    <scope>NUCLEOTIDE SEQUENCE [LARGE SCALE GENOMIC DNA]</scope>
    <source>
        <strain evidence="2 3">SKP7-4</strain>
    </source>
</reference>
<keyword evidence="3" id="KW-1185">Reference proteome</keyword>
<evidence type="ECO:0000313" key="3">
    <source>
        <dbReference type="Proteomes" id="UP000265801"/>
    </source>
</evidence>
<keyword evidence="1" id="KW-0812">Transmembrane</keyword>